<evidence type="ECO:0000313" key="8">
    <source>
        <dbReference type="Proteomes" id="UP000235786"/>
    </source>
</evidence>
<feature type="transmembrane region" description="Helical" evidence="5">
    <location>
        <begin position="12"/>
        <end position="31"/>
    </location>
</feature>
<feature type="transmembrane region" description="Helical" evidence="5">
    <location>
        <begin position="43"/>
        <end position="62"/>
    </location>
</feature>
<gene>
    <name evidence="7" type="ORF">L207DRAFT_587411</name>
</gene>
<name>A0A2J6RD14_HYAVF</name>
<dbReference type="Pfam" id="PF01284">
    <property type="entry name" value="MARVEL"/>
    <property type="match status" value="1"/>
</dbReference>
<evidence type="ECO:0000256" key="3">
    <source>
        <dbReference type="ARBA" id="ARBA00022989"/>
    </source>
</evidence>
<evidence type="ECO:0000313" key="7">
    <source>
        <dbReference type="EMBL" id="PMD36408.1"/>
    </source>
</evidence>
<dbReference type="PANTHER" id="PTHR37451:SF1">
    <property type="entry name" value="MARVEL DOMAIN-CONTAINING PROTEIN"/>
    <property type="match status" value="1"/>
</dbReference>
<dbReference type="Proteomes" id="UP000235786">
    <property type="component" value="Unassembled WGS sequence"/>
</dbReference>
<keyword evidence="3 5" id="KW-1133">Transmembrane helix</keyword>
<dbReference type="InterPro" id="IPR008253">
    <property type="entry name" value="Marvel"/>
</dbReference>
<accession>A0A2J6RD14</accession>
<dbReference type="AlphaFoldDB" id="A0A2J6RD14"/>
<evidence type="ECO:0000256" key="5">
    <source>
        <dbReference type="SAM" id="Phobius"/>
    </source>
</evidence>
<keyword evidence="8" id="KW-1185">Reference proteome</keyword>
<dbReference type="OrthoDB" id="2117453at2759"/>
<feature type="domain" description="MARVEL" evidence="6">
    <location>
        <begin position="10"/>
        <end position="137"/>
    </location>
</feature>
<comment type="subcellular location">
    <subcellularLocation>
        <location evidence="1">Membrane</location>
        <topology evidence="1">Multi-pass membrane protein</topology>
    </subcellularLocation>
</comment>
<feature type="transmembrane region" description="Helical" evidence="5">
    <location>
        <begin position="118"/>
        <end position="144"/>
    </location>
</feature>
<evidence type="ECO:0000256" key="1">
    <source>
        <dbReference type="ARBA" id="ARBA00004141"/>
    </source>
</evidence>
<dbReference type="GO" id="GO:0016020">
    <property type="term" value="C:membrane"/>
    <property type="evidence" value="ECO:0007669"/>
    <property type="project" value="UniProtKB-SubCell"/>
</dbReference>
<organism evidence="7 8">
    <name type="scientific">Hyaloscypha variabilis (strain UAMH 11265 / GT02V1 / F)</name>
    <name type="common">Meliniomyces variabilis</name>
    <dbReference type="NCBI Taxonomy" id="1149755"/>
    <lineage>
        <taxon>Eukaryota</taxon>
        <taxon>Fungi</taxon>
        <taxon>Dikarya</taxon>
        <taxon>Ascomycota</taxon>
        <taxon>Pezizomycotina</taxon>
        <taxon>Leotiomycetes</taxon>
        <taxon>Helotiales</taxon>
        <taxon>Hyaloscyphaceae</taxon>
        <taxon>Hyaloscypha</taxon>
        <taxon>Hyaloscypha variabilis</taxon>
    </lineage>
</organism>
<feature type="transmembrane region" description="Helical" evidence="5">
    <location>
        <begin position="74"/>
        <end position="98"/>
    </location>
</feature>
<dbReference type="PANTHER" id="PTHR37451">
    <property type="entry name" value="MARVEL DOMAIN"/>
    <property type="match status" value="1"/>
</dbReference>
<dbReference type="STRING" id="1149755.A0A2J6RD14"/>
<dbReference type="EMBL" id="KZ613951">
    <property type="protein sequence ID" value="PMD36408.1"/>
    <property type="molecule type" value="Genomic_DNA"/>
</dbReference>
<protein>
    <recommendedName>
        <fullName evidence="6">MARVEL domain-containing protein</fullName>
    </recommendedName>
</protein>
<keyword evidence="4 5" id="KW-0472">Membrane</keyword>
<keyword evidence="2 5" id="KW-0812">Transmembrane</keyword>
<evidence type="ECO:0000256" key="4">
    <source>
        <dbReference type="ARBA" id="ARBA00023136"/>
    </source>
</evidence>
<proteinExistence type="predicted"/>
<reference evidence="7 8" key="1">
    <citation type="submission" date="2016-04" db="EMBL/GenBank/DDBJ databases">
        <title>A degradative enzymes factory behind the ericoid mycorrhizal symbiosis.</title>
        <authorList>
            <consortium name="DOE Joint Genome Institute"/>
            <person name="Martino E."/>
            <person name="Morin E."/>
            <person name="Grelet G."/>
            <person name="Kuo A."/>
            <person name="Kohler A."/>
            <person name="Daghino S."/>
            <person name="Barry K."/>
            <person name="Choi C."/>
            <person name="Cichocki N."/>
            <person name="Clum A."/>
            <person name="Copeland A."/>
            <person name="Hainaut M."/>
            <person name="Haridas S."/>
            <person name="Labutti K."/>
            <person name="Lindquist E."/>
            <person name="Lipzen A."/>
            <person name="Khouja H.-R."/>
            <person name="Murat C."/>
            <person name="Ohm R."/>
            <person name="Olson A."/>
            <person name="Spatafora J."/>
            <person name="Veneault-Fourrey C."/>
            <person name="Henrissat B."/>
            <person name="Grigoriev I."/>
            <person name="Martin F."/>
            <person name="Perotto S."/>
        </authorList>
    </citation>
    <scope>NUCLEOTIDE SEQUENCE [LARGE SCALE GENOMIC DNA]</scope>
    <source>
        <strain evidence="7 8">F</strain>
    </source>
</reference>
<evidence type="ECO:0000259" key="6">
    <source>
        <dbReference type="Pfam" id="PF01284"/>
    </source>
</evidence>
<evidence type="ECO:0000256" key="2">
    <source>
        <dbReference type="ARBA" id="ARBA00022692"/>
    </source>
</evidence>
<sequence>MGLAYAAFMLPIRAIQGLFAIIVLGVLAYASSDWAWWWSPSQINFLIFTAVWTLLALIYLIIAPARYPTAAHKFGILAAEVLTMLFWFAGFIALAVLLTDAGCSAGGSGHYWGPCRAAIAGDVFAAFEWLLFSATTLMAALHCWRTRNERSGKHDPAMEVHTHNTVGASHV</sequence>